<accession>A0ABV7TIR7</accession>
<evidence type="ECO:0000256" key="2">
    <source>
        <dbReference type="ARBA" id="ARBA00022840"/>
    </source>
</evidence>
<dbReference type="GO" id="GO:0004715">
    <property type="term" value="F:non-membrane spanning protein tyrosine kinase activity"/>
    <property type="evidence" value="ECO:0007669"/>
    <property type="project" value="UniProtKB-EC"/>
</dbReference>
<keyword evidence="4" id="KW-0418">Kinase</keyword>
<dbReference type="Gene3D" id="3.40.50.300">
    <property type="entry name" value="P-loop containing nucleotide triphosphate hydrolases"/>
    <property type="match status" value="1"/>
</dbReference>
<proteinExistence type="predicted"/>
<dbReference type="InterPro" id="IPR050445">
    <property type="entry name" value="Bact_polysacc_biosynth/exp"/>
</dbReference>
<protein>
    <submittedName>
        <fullName evidence="4">CpsD/CapB family tyrosine-protein kinase</fullName>
        <ecNumber evidence="4">2.7.10.2</ecNumber>
    </submittedName>
</protein>
<dbReference type="EC" id="2.7.10.2" evidence="4"/>
<evidence type="ECO:0000313" key="4">
    <source>
        <dbReference type="EMBL" id="MFC3614323.1"/>
    </source>
</evidence>
<dbReference type="RefSeq" id="WP_386735526.1">
    <property type="nucleotide sequence ID" value="NZ_JBHRXI010000010.1"/>
</dbReference>
<dbReference type="EMBL" id="JBHRXI010000010">
    <property type="protein sequence ID" value="MFC3614323.1"/>
    <property type="molecule type" value="Genomic_DNA"/>
</dbReference>
<feature type="compositionally biased region" description="Basic and acidic residues" evidence="3">
    <location>
        <begin position="38"/>
        <end position="67"/>
    </location>
</feature>
<organism evidence="4 5">
    <name type="scientific">Lutimaribacter marinistellae</name>
    <dbReference type="NCBI Taxonomy" id="1820329"/>
    <lineage>
        <taxon>Bacteria</taxon>
        <taxon>Pseudomonadati</taxon>
        <taxon>Pseudomonadota</taxon>
        <taxon>Alphaproteobacteria</taxon>
        <taxon>Rhodobacterales</taxon>
        <taxon>Roseobacteraceae</taxon>
        <taxon>Lutimaribacter</taxon>
    </lineage>
</organism>
<keyword evidence="5" id="KW-1185">Reference proteome</keyword>
<evidence type="ECO:0000313" key="5">
    <source>
        <dbReference type="Proteomes" id="UP001595629"/>
    </source>
</evidence>
<name>A0ABV7TIR7_9RHOB</name>
<dbReference type="PANTHER" id="PTHR32309">
    <property type="entry name" value="TYROSINE-PROTEIN KINASE"/>
    <property type="match status" value="1"/>
</dbReference>
<dbReference type="PANTHER" id="PTHR32309:SF31">
    <property type="entry name" value="CAPSULAR EXOPOLYSACCHARIDE FAMILY"/>
    <property type="match status" value="1"/>
</dbReference>
<keyword evidence="2" id="KW-0067">ATP-binding</keyword>
<keyword evidence="4" id="KW-0808">Transferase</keyword>
<dbReference type="CDD" id="cd05387">
    <property type="entry name" value="BY-kinase"/>
    <property type="match status" value="1"/>
</dbReference>
<reference evidence="5" key="1">
    <citation type="journal article" date="2019" name="Int. J. Syst. Evol. Microbiol.">
        <title>The Global Catalogue of Microorganisms (GCM) 10K type strain sequencing project: providing services to taxonomists for standard genome sequencing and annotation.</title>
        <authorList>
            <consortium name="The Broad Institute Genomics Platform"/>
            <consortium name="The Broad Institute Genome Sequencing Center for Infectious Disease"/>
            <person name="Wu L."/>
            <person name="Ma J."/>
        </authorList>
    </citation>
    <scope>NUCLEOTIDE SEQUENCE [LARGE SCALE GENOMIC DNA]</scope>
    <source>
        <strain evidence="5">KCTC 42911</strain>
    </source>
</reference>
<evidence type="ECO:0000256" key="3">
    <source>
        <dbReference type="SAM" id="MobiDB-lite"/>
    </source>
</evidence>
<comment type="caution">
    <text evidence="4">The sequence shown here is derived from an EMBL/GenBank/DDBJ whole genome shotgun (WGS) entry which is preliminary data.</text>
</comment>
<gene>
    <name evidence="4" type="ORF">ACFORG_11170</name>
</gene>
<dbReference type="InterPro" id="IPR005702">
    <property type="entry name" value="Wzc-like_C"/>
</dbReference>
<feature type="region of interest" description="Disordered" evidence="3">
    <location>
        <begin position="1"/>
        <end position="67"/>
    </location>
</feature>
<evidence type="ECO:0000256" key="1">
    <source>
        <dbReference type="ARBA" id="ARBA00022741"/>
    </source>
</evidence>
<sequence length="317" mass="34637">MAYHDTTLVPSIGHTVQMKKPESPENSTKVQRPFRRRAALEAESRRDLLAPRAPEEKRAEPAIETQDIRHMTDDQPEKIQLPATRPATWDRLPVVSLGMRKHLLARSPLVSFFREDPAAKAFDLLRTRLLHALKSRGWRRVAVAAPTAGSGATFTAVNLALSLARVPDSRTLLVDLNLRDPGIAPLLGLTDIPARTREFLKGHIGADEHLVRCSDTLALGLAGEPVRDASELLQAPASEIVLDEMIDELSPDVVLYDLPAVLRSDDLQAFLPNVDAVLLVADATRTTGEEIRACEKVIGDAAPLLGIVLNRGRAKAA</sequence>
<dbReference type="SUPFAM" id="SSF52540">
    <property type="entry name" value="P-loop containing nucleoside triphosphate hydrolases"/>
    <property type="match status" value="1"/>
</dbReference>
<dbReference type="Proteomes" id="UP001595629">
    <property type="component" value="Unassembled WGS sequence"/>
</dbReference>
<keyword evidence="1" id="KW-0547">Nucleotide-binding</keyword>
<dbReference type="InterPro" id="IPR027417">
    <property type="entry name" value="P-loop_NTPase"/>
</dbReference>